<reference evidence="1 2" key="1">
    <citation type="journal article" date="2016" name="Front. Microbiol.">
        <title>Comparative Genomics Analysis of Streptomyces Species Reveals Their Adaptation to the Marine Environment and Their Diversity at the Genomic Level.</title>
        <authorList>
            <person name="Tian X."/>
            <person name="Zhang Z."/>
            <person name="Yang T."/>
            <person name="Chen M."/>
            <person name="Li J."/>
            <person name="Chen F."/>
            <person name="Yang J."/>
            <person name="Li W."/>
            <person name="Zhang B."/>
            <person name="Zhang Z."/>
            <person name="Wu J."/>
            <person name="Zhang C."/>
            <person name="Long L."/>
            <person name="Xiao J."/>
        </authorList>
    </citation>
    <scope>NUCLEOTIDE SEQUENCE [LARGE SCALE GENOMIC DNA]</scope>
    <source>
        <strain evidence="1 2">SCSIO 10429</strain>
    </source>
</reference>
<keyword evidence="2" id="KW-1185">Reference proteome</keyword>
<gene>
    <name evidence="1" type="ORF">AN218_02090</name>
</gene>
<dbReference type="EMBL" id="LJGW01000042">
    <property type="protein sequence ID" value="OEV13743.1"/>
    <property type="molecule type" value="Genomic_DNA"/>
</dbReference>
<name>A0A1E7LCP4_9ACTN</name>
<evidence type="ECO:0000313" key="2">
    <source>
        <dbReference type="Proteomes" id="UP000176005"/>
    </source>
</evidence>
<dbReference type="Proteomes" id="UP000176005">
    <property type="component" value="Unassembled WGS sequence"/>
</dbReference>
<accession>A0A1E7LCP4</accession>
<sequence length="149" mass="15956">MYRRFALGGGTFTLWWGRHLRARRVTADGVPLAPHAADLAARLTAGLNTHVMTRRWGRGTLFYLLDAEGRPLCDHGEHLDGARKPSREAIWPIPVAKAHANGDSGIVVHLAAVPGTAVRSAGSRTETVEVAADLLVRHYKPALAGPASG</sequence>
<evidence type="ECO:0000313" key="1">
    <source>
        <dbReference type="EMBL" id="OEV13743.1"/>
    </source>
</evidence>
<protein>
    <submittedName>
        <fullName evidence="1">Uncharacterized protein</fullName>
    </submittedName>
</protein>
<dbReference type="AlphaFoldDB" id="A0A1E7LCP4"/>
<proteinExistence type="predicted"/>
<organism evidence="1 2">
    <name type="scientific">Streptomyces nanshensis</name>
    <dbReference type="NCBI Taxonomy" id="518642"/>
    <lineage>
        <taxon>Bacteria</taxon>
        <taxon>Bacillati</taxon>
        <taxon>Actinomycetota</taxon>
        <taxon>Actinomycetes</taxon>
        <taxon>Kitasatosporales</taxon>
        <taxon>Streptomycetaceae</taxon>
        <taxon>Streptomyces</taxon>
    </lineage>
</organism>
<comment type="caution">
    <text evidence="1">The sequence shown here is derived from an EMBL/GenBank/DDBJ whole genome shotgun (WGS) entry which is preliminary data.</text>
</comment>